<sequence length="214" mass="24055">MWELFTHASNLFFSVSLCLMLLLGIFECLLLVLGASSQGFLDQFIPDDIGDSKSLGIDLETDQSLFVQFLDWLYLGRIPVLIWLIIFLTVYALFGFAMQALYFSFTQQYLPIWIAAPASLFLCMPLVRIVAATIAKILPKDETTAIYSDELIGRTALIILGEARQNYPAQAKVLDQFGQTHYILVEPELNITFSQGQEVVLTQKTVNGFQAIQL</sequence>
<name>A0A2S2FEN8_9GAMM</name>
<dbReference type="EMBL" id="CP029397">
    <property type="protein sequence ID" value="AWL29441.1"/>
    <property type="molecule type" value="Genomic_DNA"/>
</dbReference>
<dbReference type="RefSeq" id="WP_065995354.1">
    <property type="nucleotide sequence ID" value="NZ_CP029397.2"/>
</dbReference>
<gene>
    <name evidence="4" type="ORF">DJ533_13075</name>
</gene>
<dbReference type="OrthoDB" id="7207054at2"/>
<feature type="transmembrane region" description="Helical" evidence="1">
    <location>
        <begin position="109"/>
        <end position="131"/>
    </location>
</feature>
<dbReference type="KEGG" id="adv:DJ533_13075"/>
<dbReference type="STRING" id="1871111.GCA_001704615_01932"/>
<keyword evidence="1" id="KW-1133">Transmembrane helix</keyword>
<keyword evidence="1" id="KW-0812">Transmembrane</keyword>
<evidence type="ECO:0000313" key="5">
    <source>
        <dbReference type="Proteomes" id="UP000245977"/>
    </source>
</evidence>
<feature type="domain" description="Inner membrane protein YqiJ OB-fold" evidence="2">
    <location>
        <begin position="150"/>
        <end position="212"/>
    </location>
</feature>
<dbReference type="Pfam" id="PF07290">
    <property type="entry name" value="YqiJ_OB"/>
    <property type="match status" value="1"/>
</dbReference>
<proteinExistence type="predicted"/>
<reference evidence="4" key="1">
    <citation type="submission" date="2019-08" db="EMBL/GenBank/DDBJ databases">
        <title>The complete genome of Acinetobacter defluvii strain WCHAD010030.</title>
        <authorList>
            <person name="Hu Y."/>
            <person name="Qin J."/>
            <person name="Feng Y."/>
            <person name="Zong Z."/>
        </authorList>
    </citation>
    <scope>NUCLEOTIDE SEQUENCE</scope>
    <source>
        <strain evidence="4">WCHA30</strain>
    </source>
</reference>
<evidence type="ECO:0000259" key="2">
    <source>
        <dbReference type="Pfam" id="PF07290"/>
    </source>
</evidence>
<protein>
    <submittedName>
        <fullName evidence="4">DUF1449 family protein</fullName>
    </submittedName>
</protein>
<feature type="transmembrane region" description="Helical" evidence="1">
    <location>
        <begin position="80"/>
        <end position="103"/>
    </location>
</feature>
<dbReference type="InterPro" id="IPR048376">
    <property type="entry name" value="YqiJ_N"/>
</dbReference>
<dbReference type="Proteomes" id="UP000245977">
    <property type="component" value="Chromosome"/>
</dbReference>
<organism evidence="4 5">
    <name type="scientific">Acinetobacter defluvii</name>
    <dbReference type="NCBI Taxonomy" id="1871111"/>
    <lineage>
        <taxon>Bacteria</taxon>
        <taxon>Pseudomonadati</taxon>
        <taxon>Pseudomonadota</taxon>
        <taxon>Gammaproteobacteria</taxon>
        <taxon>Moraxellales</taxon>
        <taxon>Moraxellaceae</taxon>
        <taxon>Acinetobacter</taxon>
    </lineage>
</organism>
<feature type="domain" description="Inner membrane protein YqiJ N-terminal" evidence="3">
    <location>
        <begin position="10"/>
        <end position="128"/>
    </location>
</feature>
<keyword evidence="5" id="KW-1185">Reference proteome</keyword>
<evidence type="ECO:0000259" key="3">
    <source>
        <dbReference type="Pfam" id="PF21001"/>
    </source>
</evidence>
<keyword evidence="1" id="KW-0472">Membrane</keyword>
<accession>A0A2S2FEN8</accession>
<evidence type="ECO:0000256" key="1">
    <source>
        <dbReference type="SAM" id="Phobius"/>
    </source>
</evidence>
<dbReference type="InterPro" id="IPR010840">
    <property type="entry name" value="YqiJ_OB"/>
</dbReference>
<feature type="transmembrane region" description="Helical" evidence="1">
    <location>
        <begin position="12"/>
        <end position="33"/>
    </location>
</feature>
<dbReference type="AlphaFoldDB" id="A0A2S2FEN8"/>
<evidence type="ECO:0000313" key="4">
    <source>
        <dbReference type="EMBL" id="AWL29441.1"/>
    </source>
</evidence>
<dbReference type="Pfam" id="PF21001">
    <property type="entry name" value="YqiJ_N"/>
    <property type="match status" value="1"/>
</dbReference>